<dbReference type="AlphaFoldDB" id="A0AA41R367"/>
<protein>
    <submittedName>
        <fullName evidence="1">DUF1847 domain-containing protein</fullName>
    </submittedName>
</protein>
<keyword evidence="2" id="KW-1185">Reference proteome</keyword>
<dbReference type="RefSeq" id="WP_246912782.1">
    <property type="nucleotide sequence ID" value="NZ_JALJRB010000023.1"/>
</dbReference>
<dbReference type="EMBL" id="JALJRB010000023">
    <property type="protein sequence ID" value="MCJ8502262.1"/>
    <property type="molecule type" value="Genomic_DNA"/>
</dbReference>
<dbReference type="InterPro" id="IPR014997">
    <property type="entry name" value="DUF1847"/>
</dbReference>
<proteinExistence type="predicted"/>
<reference evidence="1" key="1">
    <citation type="submission" date="2022-04" db="EMBL/GenBank/DDBJ databases">
        <title>Desulfatitalea alkaliphila sp. nov., a novel anaerobic sulfate-reducing bacterium isolated from terrestrial mud volcano, Taman Peninsula, Russia.</title>
        <authorList>
            <person name="Khomyakova M.A."/>
            <person name="Merkel A.Y."/>
            <person name="Slobodkin A.I."/>
        </authorList>
    </citation>
    <scope>NUCLEOTIDE SEQUENCE</scope>
    <source>
        <strain evidence="1">M08but</strain>
    </source>
</reference>
<dbReference type="Proteomes" id="UP001165427">
    <property type="component" value="Unassembled WGS sequence"/>
</dbReference>
<comment type="caution">
    <text evidence="1">The sequence shown here is derived from an EMBL/GenBank/DDBJ whole genome shotgun (WGS) entry which is preliminary data.</text>
</comment>
<evidence type="ECO:0000313" key="1">
    <source>
        <dbReference type="EMBL" id="MCJ8502262.1"/>
    </source>
</evidence>
<organism evidence="1 2">
    <name type="scientific">Desulfatitalea alkaliphila</name>
    <dbReference type="NCBI Taxonomy" id="2929485"/>
    <lineage>
        <taxon>Bacteria</taxon>
        <taxon>Pseudomonadati</taxon>
        <taxon>Thermodesulfobacteriota</taxon>
        <taxon>Desulfobacteria</taxon>
        <taxon>Desulfobacterales</taxon>
        <taxon>Desulfosarcinaceae</taxon>
        <taxon>Desulfatitalea</taxon>
    </lineage>
</organism>
<gene>
    <name evidence="1" type="ORF">MRX98_16885</name>
</gene>
<evidence type="ECO:0000313" key="2">
    <source>
        <dbReference type="Proteomes" id="UP001165427"/>
    </source>
</evidence>
<dbReference type="Pfam" id="PF08901">
    <property type="entry name" value="DUF1847"/>
    <property type="match status" value="1"/>
</dbReference>
<sequence>MNDNATNPIAPEDALAACAACKLPIAKRICFNPRGTGPKGCPTINAAAVLAQANQHYRDPAVGEFARQASRQEAEGYANRHERPYIMQPAKTRIVEICEFARKMDYQRLGLAFCMGLMREAAMVGDILTAQGFEVVSVGCKAGRTPKETIGITDDEKVFQDKPEAMCNPIFQARLLNDQASHFNILLGLCVGHDALFFQYATAPTTVLAVKDRVTGHNPLAAVYCSNSYYRRLKQP</sequence>
<accession>A0AA41R367</accession>
<name>A0AA41R367_9BACT</name>